<evidence type="ECO:0000256" key="1">
    <source>
        <dbReference type="SAM" id="MobiDB-lite"/>
    </source>
</evidence>
<evidence type="ECO:0000313" key="2">
    <source>
        <dbReference type="EMBL" id="OAN44193.1"/>
    </source>
</evidence>
<organism evidence="2 3">
    <name type="scientific">Chloroflexus islandicus</name>
    <dbReference type="NCBI Taxonomy" id="1707952"/>
    <lineage>
        <taxon>Bacteria</taxon>
        <taxon>Bacillati</taxon>
        <taxon>Chloroflexota</taxon>
        <taxon>Chloroflexia</taxon>
        <taxon>Chloroflexales</taxon>
        <taxon>Chloroflexineae</taxon>
        <taxon>Chloroflexaceae</taxon>
        <taxon>Chloroflexus</taxon>
    </lineage>
</organism>
<dbReference type="AlphaFoldDB" id="A0A178M6M2"/>
<name>A0A178M6M2_9CHLR</name>
<sequence length="81" mass="8442">MTAARRTPHALPQSPFTGDQPSSLPADVGDASWPLAMRALLLLHGTALPPDPLIAALSDADLIALRGSLTLLQHDEPANIA</sequence>
<dbReference type="RefSeq" id="WP_066789748.1">
    <property type="nucleotide sequence ID" value="NZ_LWQS01000071.1"/>
</dbReference>
<dbReference type="Proteomes" id="UP000078287">
    <property type="component" value="Unassembled WGS sequence"/>
</dbReference>
<proteinExistence type="predicted"/>
<evidence type="ECO:0000313" key="3">
    <source>
        <dbReference type="Proteomes" id="UP000078287"/>
    </source>
</evidence>
<gene>
    <name evidence="2" type="ORF">A6A03_03360</name>
</gene>
<feature type="compositionally biased region" description="Polar residues" evidence="1">
    <location>
        <begin position="14"/>
        <end position="23"/>
    </location>
</feature>
<accession>A0A178M6M2</accession>
<comment type="caution">
    <text evidence="2">The sequence shown here is derived from an EMBL/GenBank/DDBJ whole genome shotgun (WGS) entry which is preliminary data.</text>
</comment>
<reference evidence="2 3" key="1">
    <citation type="submission" date="2016-04" db="EMBL/GenBank/DDBJ databases">
        <title>Chloroflexus islandicus sp. nov., a thermophilic filamentous anoxygenic phototrophic bacterium from geyser Strokkur (Iceland).</title>
        <authorList>
            <person name="Gaisin V.A."/>
            <person name="Kalashnikov A.M."/>
            <person name="Sukhacheva M.V."/>
            <person name="Grouzdev D.S."/>
            <person name="Ivanov T.M."/>
            <person name="Kuznetsov B."/>
            <person name="Gorlenko V.M."/>
        </authorList>
    </citation>
    <scope>NUCLEOTIDE SEQUENCE [LARGE SCALE GENOMIC DNA]</scope>
    <source>
        <strain evidence="3">isl-2</strain>
    </source>
</reference>
<dbReference type="STRING" id="1707952.A6A03_03360"/>
<dbReference type="OrthoDB" id="166301at2"/>
<protein>
    <submittedName>
        <fullName evidence="2">Uncharacterized protein</fullName>
    </submittedName>
</protein>
<feature type="region of interest" description="Disordered" evidence="1">
    <location>
        <begin position="1"/>
        <end position="28"/>
    </location>
</feature>
<keyword evidence="3" id="KW-1185">Reference proteome</keyword>
<dbReference type="EMBL" id="LWQS01000071">
    <property type="protein sequence ID" value="OAN44193.1"/>
    <property type="molecule type" value="Genomic_DNA"/>
</dbReference>